<accession>A0ABM4DPR1</accession>
<dbReference type="InterPro" id="IPR039632">
    <property type="entry name" value="TMEM42"/>
</dbReference>
<dbReference type="RefSeq" id="XP_065676570.1">
    <property type="nucleotide sequence ID" value="XM_065820498.1"/>
</dbReference>
<dbReference type="InterPro" id="IPR037185">
    <property type="entry name" value="EmrE-like"/>
</dbReference>
<dbReference type="PANTHER" id="PTHR31965">
    <property type="entry name" value="TRANSMEMBRANE PROTEIN 42"/>
    <property type="match status" value="1"/>
</dbReference>
<feature type="transmembrane region" description="Helical" evidence="1">
    <location>
        <begin position="64"/>
        <end position="85"/>
    </location>
</feature>
<evidence type="ECO:0000256" key="2">
    <source>
        <dbReference type="SAM" id="SignalP"/>
    </source>
</evidence>
<dbReference type="PANTHER" id="PTHR31965:SF1">
    <property type="entry name" value="TRANSMEMBRANE PROTEIN 42"/>
    <property type="match status" value="1"/>
</dbReference>
<dbReference type="GeneID" id="101241646"/>
<evidence type="ECO:0000313" key="3">
    <source>
        <dbReference type="Proteomes" id="UP001652625"/>
    </source>
</evidence>
<keyword evidence="1" id="KW-0472">Membrane</keyword>
<gene>
    <name evidence="4" type="primary">LOC101241646</name>
</gene>
<evidence type="ECO:0000256" key="1">
    <source>
        <dbReference type="SAM" id="Phobius"/>
    </source>
</evidence>
<feature type="signal peptide" evidence="2">
    <location>
        <begin position="1"/>
        <end position="20"/>
    </location>
</feature>
<feature type="transmembrane region" description="Helical" evidence="1">
    <location>
        <begin position="122"/>
        <end position="139"/>
    </location>
</feature>
<proteinExistence type="predicted"/>
<sequence>MASTMVKLGNILSFLSGVCASLVSVFSKLTFGEYEIAEVLCRVELIERFVGVFNLNCITIDVPFRVLMFGFVLLCNLVMWALFMFSLSMSSSTVEVTVINSSANFITSGLFGMVFFREAFSITWVVGLFFICSGLVLIHRSQNKEEHEKVE</sequence>
<feature type="chain" id="PRO_5047201556" evidence="2">
    <location>
        <begin position="21"/>
        <end position="151"/>
    </location>
</feature>
<reference evidence="4" key="1">
    <citation type="submission" date="2025-08" db="UniProtKB">
        <authorList>
            <consortium name="RefSeq"/>
        </authorList>
    </citation>
    <scope>IDENTIFICATION</scope>
</reference>
<dbReference type="SUPFAM" id="SSF103481">
    <property type="entry name" value="Multidrug resistance efflux transporter EmrE"/>
    <property type="match status" value="1"/>
</dbReference>
<name>A0ABM4DPR1_HYDVU</name>
<keyword evidence="1" id="KW-0812">Transmembrane</keyword>
<protein>
    <submittedName>
        <fullName evidence="4">Uncharacterized protein LOC101241646 isoform X2</fullName>
    </submittedName>
</protein>
<keyword evidence="2" id="KW-0732">Signal</keyword>
<dbReference type="Proteomes" id="UP001652625">
    <property type="component" value="Chromosome 15"/>
</dbReference>
<keyword evidence="1" id="KW-1133">Transmembrane helix</keyword>
<organism evidence="3 4">
    <name type="scientific">Hydra vulgaris</name>
    <name type="common">Hydra</name>
    <name type="synonym">Hydra attenuata</name>
    <dbReference type="NCBI Taxonomy" id="6087"/>
    <lineage>
        <taxon>Eukaryota</taxon>
        <taxon>Metazoa</taxon>
        <taxon>Cnidaria</taxon>
        <taxon>Hydrozoa</taxon>
        <taxon>Hydroidolina</taxon>
        <taxon>Anthoathecata</taxon>
        <taxon>Aplanulata</taxon>
        <taxon>Hydridae</taxon>
        <taxon>Hydra</taxon>
    </lineage>
</organism>
<evidence type="ECO:0000313" key="4">
    <source>
        <dbReference type="RefSeq" id="XP_065676570.1"/>
    </source>
</evidence>
<keyword evidence="3" id="KW-1185">Reference proteome</keyword>